<dbReference type="OrthoDB" id="10318600at2759"/>
<dbReference type="Proteomes" id="UP000276133">
    <property type="component" value="Unassembled WGS sequence"/>
</dbReference>
<gene>
    <name evidence="1" type="ORF">BpHYR1_024917</name>
</gene>
<evidence type="ECO:0000313" key="2">
    <source>
        <dbReference type="Proteomes" id="UP000276133"/>
    </source>
</evidence>
<proteinExistence type="predicted"/>
<organism evidence="1 2">
    <name type="scientific">Brachionus plicatilis</name>
    <name type="common">Marine rotifer</name>
    <name type="synonym">Brachionus muelleri</name>
    <dbReference type="NCBI Taxonomy" id="10195"/>
    <lineage>
        <taxon>Eukaryota</taxon>
        <taxon>Metazoa</taxon>
        <taxon>Spiralia</taxon>
        <taxon>Gnathifera</taxon>
        <taxon>Rotifera</taxon>
        <taxon>Eurotatoria</taxon>
        <taxon>Monogononta</taxon>
        <taxon>Pseudotrocha</taxon>
        <taxon>Ploima</taxon>
        <taxon>Brachionidae</taxon>
        <taxon>Brachionus</taxon>
    </lineage>
</organism>
<protein>
    <submittedName>
        <fullName evidence="1">Uncharacterized protein</fullName>
    </submittedName>
</protein>
<sequence length="398" mass="47204">MVQNDILPKIHIQRKNFNSTYCFEFNMDSKDDVQDIELIDIEDIVPFGGNSLFLSVARVLIYMSQKNIQFSNALNLCINLTKNDLASDINLQSMLRTRLCEYWIKTGVHFDEKQKLFYLSKDFSAYFNGNVYDFLIQVYQMSINNFSNNPLYKKYALGSLSKMLKMRIYYKKSNGTWKCYSPNRRQVEKKKIAIDNQNIVDLMEYLNGQTIYLQEFKYDRAGQSLFVNKNIRFLLDKKLWLLNHHENSKICMKFSQFNDTTELNLYQDEYFLLDCKRLVQIFLSHLNDITLFEKVFCVFIYKVPIEIIVKEHKLSSEQSSLFYDKEKTSFDFSPEFNTIGKQILKLEQLNHLDESLFIKYMNFLWREKGAQSGKFTKEIINIKRTQSGLTRQVGVEKI</sequence>
<dbReference type="EMBL" id="REGN01002339">
    <property type="protein sequence ID" value="RNA28802.1"/>
    <property type="molecule type" value="Genomic_DNA"/>
</dbReference>
<keyword evidence="2" id="KW-1185">Reference proteome</keyword>
<dbReference type="AlphaFoldDB" id="A0A3M7RZ92"/>
<accession>A0A3M7RZ92</accession>
<evidence type="ECO:0000313" key="1">
    <source>
        <dbReference type="EMBL" id="RNA28802.1"/>
    </source>
</evidence>
<comment type="caution">
    <text evidence="1">The sequence shown here is derived from an EMBL/GenBank/DDBJ whole genome shotgun (WGS) entry which is preliminary data.</text>
</comment>
<reference evidence="1 2" key="1">
    <citation type="journal article" date="2018" name="Sci. Rep.">
        <title>Genomic signatures of local adaptation to the degree of environmental predictability in rotifers.</title>
        <authorList>
            <person name="Franch-Gras L."/>
            <person name="Hahn C."/>
            <person name="Garcia-Roger E.M."/>
            <person name="Carmona M.J."/>
            <person name="Serra M."/>
            <person name="Gomez A."/>
        </authorList>
    </citation>
    <scope>NUCLEOTIDE SEQUENCE [LARGE SCALE GENOMIC DNA]</scope>
    <source>
        <strain evidence="1">HYR1</strain>
    </source>
</reference>
<name>A0A3M7RZ92_BRAPC</name>